<comment type="caution">
    <text evidence="2">The sequence shown here is derived from an EMBL/GenBank/DDBJ whole genome shotgun (WGS) entry which is preliminary data.</text>
</comment>
<dbReference type="RefSeq" id="WP_048048156.1">
    <property type="nucleotide sequence ID" value="NZ_AP019780.1"/>
</dbReference>
<dbReference type="PANTHER" id="PTHR38031:SF1">
    <property type="entry name" value="SULFUR CARRIER PROTEIN CYSO"/>
    <property type="match status" value="1"/>
</dbReference>
<dbReference type="NCBIfam" id="TIGR01687">
    <property type="entry name" value="moaD_arch"/>
    <property type="match status" value="1"/>
</dbReference>
<dbReference type="Proteomes" id="UP000034578">
    <property type="component" value="Unassembled WGS sequence"/>
</dbReference>
<reference evidence="3 4" key="1">
    <citation type="journal article" date="2015" name="ISME J.">
        <title>Genomic and phenotypic differentiation among Methanosarcina mazei populations from Columbia River sediment.</title>
        <authorList>
            <person name="Youngblut N.D."/>
            <person name="Wirth J.S."/>
            <person name="Henriksen J.R."/>
            <person name="Smith M."/>
            <person name="Simon H."/>
            <person name="Metcalf W.W."/>
            <person name="Whitaker R.J."/>
        </authorList>
    </citation>
    <scope>NUCLEOTIDE SEQUENCE [LARGE SCALE GENOMIC DNA]</scope>
    <source>
        <strain evidence="2 3">1.H.M.2.1</strain>
        <strain evidence="1 4">2.F.A.2.4</strain>
    </source>
</reference>
<dbReference type="InterPro" id="IPR052045">
    <property type="entry name" value="Sulfur_Carrier/Prot_Modifier"/>
</dbReference>
<dbReference type="Gene3D" id="3.10.20.30">
    <property type="match status" value="1"/>
</dbReference>
<dbReference type="PATRIC" id="fig|2209.56.peg.1480"/>
<dbReference type="SUPFAM" id="SSF54285">
    <property type="entry name" value="MoaD/ThiS"/>
    <property type="match status" value="1"/>
</dbReference>
<evidence type="ECO:0000313" key="1">
    <source>
        <dbReference type="EMBL" id="KKG06256.1"/>
    </source>
</evidence>
<organism evidence="2 3">
    <name type="scientific">Methanosarcina mazei</name>
    <name type="common">Methanosarcina frisia</name>
    <dbReference type="NCBI Taxonomy" id="2209"/>
    <lineage>
        <taxon>Archaea</taxon>
        <taxon>Methanobacteriati</taxon>
        <taxon>Methanobacteriota</taxon>
        <taxon>Stenosarchaea group</taxon>
        <taxon>Methanomicrobia</taxon>
        <taxon>Methanosarcinales</taxon>
        <taxon>Methanosarcinaceae</taxon>
        <taxon>Methanosarcina</taxon>
    </lineage>
</organism>
<dbReference type="CDD" id="cd17040">
    <property type="entry name" value="Ubl_MoaD_like"/>
    <property type="match status" value="1"/>
</dbReference>
<keyword evidence="4" id="KW-1185">Reference proteome</keyword>
<evidence type="ECO:0000313" key="4">
    <source>
        <dbReference type="Proteomes" id="UP000034578"/>
    </source>
</evidence>
<dbReference type="EMBL" id="JJOS01000012">
    <property type="protein sequence ID" value="KKG06256.1"/>
    <property type="molecule type" value="Genomic_DNA"/>
</dbReference>
<accession>A0A0F8RJ69</accession>
<gene>
    <name evidence="1" type="ORF">DU47_13540</name>
    <name evidence="2" type="ORF">DU80_06780</name>
</gene>
<dbReference type="Pfam" id="PF02597">
    <property type="entry name" value="ThiS"/>
    <property type="match status" value="1"/>
</dbReference>
<dbReference type="EMBL" id="JJQU01000082">
    <property type="protein sequence ID" value="KKH87467.1"/>
    <property type="molecule type" value="Genomic_DNA"/>
</dbReference>
<protein>
    <recommendedName>
        <fullName evidence="5">MoaD/ThiS family protein</fullName>
    </recommendedName>
</protein>
<evidence type="ECO:0000313" key="2">
    <source>
        <dbReference type="EMBL" id="KKH87467.1"/>
    </source>
</evidence>
<evidence type="ECO:0008006" key="5">
    <source>
        <dbReference type="Google" id="ProtNLM"/>
    </source>
</evidence>
<proteinExistence type="predicted"/>
<dbReference type="PANTHER" id="PTHR38031">
    <property type="entry name" value="SULFUR CARRIER PROTEIN SLR0821-RELATED"/>
    <property type="match status" value="1"/>
</dbReference>
<dbReference type="InterPro" id="IPR003749">
    <property type="entry name" value="ThiS/MoaD-like"/>
</dbReference>
<dbReference type="InterPro" id="IPR016155">
    <property type="entry name" value="Mopterin_synth/thiamin_S_b"/>
</dbReference>
<evidence type="ECO:0000313" key="3">
    <source>
        <dbReference type="Proteomes" id="UP000034152"/>
    </source>
</evidence>
<dbReference type="AlphaFoldDB" id="A0A0F8RJ69"/>
<sequence length="92" mass="10236">MKIRIRTFAKVKDILGADSFLECQEGTSMKELLKALRERAGKSEDQLFSRDGDLHSNLVLMMNGARIYEEDIDSLILAEGDEITLFSPVSGG</sequence>
<dbReference type="GeneID" id="97802304"/>
<dbReference type="InterPro" id="IPR012675">
    <property type="entry name" value="Beta-grasp_dom_sf"/>
</dbReference>
<dbReference type="InterPro" id="IPR010038">
    <property type="entry name" value="MoaD_arc-typ"/>
</dbReference>
<dbReference type="Proteomes" id="UP000034152">
    <property type="component" value="Unassembled WGS sequence"/>
</dbReference>
<name>A0A0F8RJ69_METMZ</name>